<accession>A0AAV2DZ97</accession>
<dbReference type="AlphaFoldDB" id="A0AAV2DZ97"/>
<name>A0AAV2DZ97_9ROSI</name>
<dbReference type="EMBL" id="OZ034816">
    <property type="protein sequence ID" value="CAL1378625.1"/>
    <property type="molecule type" value="Genomic_DNA"/>
</dbReference>
<protein>
    <submittedName>
        <fullName evidence="2">Uncharacterized protein</fullName>
    </submittedName>
</protein>
<organism evidence="2 3">
    <name type="scientific">Linum trigynum</name>
    <dbReference type="NCBI Taxonomy" id="586398"/>
    <lineage>
        <taxon>Eukaryota</taxon>
        <taxon>Viridiplantae</taxon>
        <taxon>Streptophyta</taxon>
        <taxon>Embryophyta</taxon>
        <taxon>Tracheophyta</taxon>
        <taxon>Spermatophyta</taxon>
        <taxon>Magnoliopsida</taxon>
        <taxon>eudicotyledons</taxon>
        <taxon>Gunneridae</taxon>
        <taxon>Pentapetalae</taxon>
        <taxon>rosids</taxon>
        <taxon>fabids</taxon>
        <taxon>Malpighiales</taxon>
        <taxon>Linaceae</taxon>
        <taxon>Linum</taxon>
    </lineage>
</organism>
<keyword evidence="3" id="KW-1185">Reference proteome</keyword>
<feature type="region of interest" description="Disordered" evidence="1">
    <location>
        <begin position="115"/>
        <end position="136"/>
    </location>
</feature>
<evidence type="ECO:0000256" key="1">
    <source>
        <dbReference type="SAM" id="MobiDB-lite"/>
    </source>
</evidence>
<feature type="compositionally biased region" description="Low complexity" evidence="1">
    <location>
        <begin position="120"/>
        <end position="131"/>
    </location>
</feature>
<sequence length="157" mass="16764">MIHTNCPPQPKTTTILLNRLPSAVASPKSTTATFSSLLSPPAALTPSPKILCHLRTDHQWGSISTPLNPSTNPKSRFVDKSAVTRADSPPSIAFLALSPFQLVGEPRSRFVAKRRQQGQTLLLPPTTDRLPPNFPDLSIRPISPAASLAASAVDPST</sequence>
<reference evidence="2 3" key="1">
    <citation type="submission" date="2024-04" db="EMBL/GenBank/DDBJ databases">
        <authorList>
            <person name="Fracassetti M."/>
        </authorList>
    </citation>
    <scope>NUCLEOTIDE SEQUENCE [LARGE SCALE GENOMIC DNA]</scope>
</reference>
<gene>
    <name evidence="2" type="ORF">LTRI10_LOCUS20195</name>
</gene>
<dbReference type="Proteomes" id="UP001497516">
    <property type="component" value="Chromosome 3"/>
</dbReference>
<evidence type="ECO:0000313" key="2">
    <source>
        <dbReference type="EMBL" id="CAL1378625.1"/>
    </source>
</evidence>
<proteinExistence type="predicted"/>
<evidence type="ECO:0000313" key="3">
    <source>
        <dbReference type="Proteomes" id="UP001497516"/>
    </source>
</evidence>